<evidence type="ECO:0000313" key="1">
    <source>
        <dbReference type="EMBL" id="NJB76995.1"/>
    </source>
</evidence>
<dbReference type="EMBL" id="JAATJD010000004">
    <property type="protein sequence ID" value="NJB76995.1"/>
    <property type="molecule type" value="Genomic_DNA"/>
</dbReference>
<evidence type="ECO:0000313" key="2">
    <source>
        <dbReference type="Proteomes" id="UP000556869"/>
    </source>
</evidence>
<dbReference type="RefSeq" id="WP_157097761.1">
    <property type="nucleotide sequence ID" value="NZ_BAAAEQ010000004.1"/>
</dbReference>
<protein>
    <submittedName>
        <fullName evidence="1">Uncharacterized protein</fullName>
    </submittedName>
</protein>
<proteinExistence type="predicted"/>
<name>A0ABX0X694_9PROT</name>
<dbReference type="Proteomes" id="UP000556869">
    <property type="component" value="Unassembled WGS sequence"/>
</dbReference>
<comment type="caution">
    <text evidence="1">The sequence shown here is derived from an EMBL/GenBank/DDBJ whole genome shotgun (WGS) entry which is preliminary data.</text>
</comment>
<keyword evidence="2" id="KW-1185">Reference proteome</keyword>
<sequence length="805" mass="91951">MIDLHATIRLRPTRIALLVRPTDLTSIRKFMRICCCMWGGRFNPIIPVFRSAPPAWRNSCSPQPSGKTIAQGYLDFFEPDAYVEAEPGLLERCGLDAFKDKSSIGSRSVSLNRMLQPESYRSYSELAMSQSITDALHERYERERQFVLRDKNESLYVKEESSNGLSEAMFGLYPSENASKYFYDIYRGVFNPSEVTASPETWRKVYREHAETPLSATSYKLELNRGWQHDPVVYVFDPESSLDIIDLWNIRLEASPVLPIPITWWKELVQDVNEFIRNHYRPLQGNPNGLMHKTTIEFSRTLSEDQAKEALSQVDQNLPTGSWATKLFRNEVWRAQHPNVGPRYNRLELRAAERRTTLEVETKDNSIIKFESLQPSFATIAGGGHHSRWINEVDLDSINTTHATSYPFNVKNPYWPHLTFHREMVVIGRCGWSFAQSYVDSTTSIVVSKQEDAVISYLENLGCEARLSEPGHIAKQVLHHIGGLWGIHLLKDQNTLHLLNEMAGRKRRRDKERYTDEELFGPRAKPVSEWIKLIQIRKQTSPLSRADISKFTDSRIIRLGVTTKCPHCTDANWHDLDQVSYQLTCERCLATYPFPQGTPNTNDVSWSYRVIGPFAVHDYARGSYGALLAINALSGYHRSNNKSVFSPALSIKLPGGDLCEVDYFGWISEELYGETYNPRIVIGEAKSFGNGELIKKKDISQIKKIASHFPGAVIVITVLRDKFTVAEKNLIRSLVSWTKRFSSNREPTNPVILLTGVELFGDYTLEHIWKNAGEDYEPFASHRHSHSLEDVARSTQRIHLSTTAI</sequence>
<organism evidence="1 2">
    <name type="scientific">Thalassospira tepidiphila</name>
    <dbReference type="NCBI Taxonomy" id="393657"/>
    <lineage>
        <taxon>Bacteria</taxon>
        <taxon>Pseudomonadati</taxon>
        <taxon>Pseudomonadota</taxon>
        <taxon>Alphaproteobacteria</taxon>
        <taxon>Rhodospirillales</taxon>
        <taxon>Thalassospiraceae</taxon>
        <taxon>Thalassospira</taxon>
    </lineage>
</organism>
<reference evidence="1 2" key="1">
    <citation type="submission" date="2020-03" db="EMBL/GenBank/DDBJ databases">
        <title>Genomic Encyclopedia of Type Strains, Phase IV (KMG-IV): sequencing the most valuable type-strain genomes for metagenomic binning, comparative biology and taxonomic classification.</title>
        <authorList>
            <person name="Goeker M."/>
        </authorList>
    </citation>
    <scope>NUCLEOTIDE SEQUENCE [LARGE SCALE GENOMIC DNA]</scope>
    <source>
        <strain evidence="1 2">DSM 18888</strain>
    </source>
</reference>
<accession>A0ABX0X694</accession>
<gene>
    <name evidence="1" type="ORF">GGR96_004123</name>
</gene>